<gene>
    <name evidence="1" type="ORF">J8C05_15320</name>
</gene>
<dbReference type="RefSeq" id="WP_014100884.1">
    <property type="nucleotide sequence ID" value="NZ_CP072643.1"/>
</dbReference>
<sequence length="49" mass="5654">MNFDCLTALPFHHRDPFDRMLVAQSLIEGMPLLSADTIFDAYGVNRIWD</sequence>
<dbReference type="CDD" id="cd09872">
    <property type="entry name" value="PIN_Sll0205-like"/>
    <property type="match status" value="1"/>
</dbReference>
<accession>A0ABX8B3Z1</accession>
<organism evidence="1 2">
    <name type="scientific">Chloracidobacterium sp. N</name>
    <dbReference type="NCBI Taxonomy" id="2821540"/>
    <lineage>
        <taxon>Bacteria</taxon>
        <taxon>Pseudomonadati</taxon>
        <taxon>Acidobacteriota</taxon>
        <taxon>Terriglobia</taxon>
        <taxon>Terriglobales</taxon>
        <taxon>Acidobacteriaceae</taxon>
        <taxon>Chloracidobacterium</taxon>
        <taxon>Chloracidobacterium aggregatum</taxon>
    </lineage>
</organism>
<dbReference type="InterPro" id="IPR041705">
    <property type="entry name" value="PIN_Sll0205"/>
</dbReference>
<keyword evidence="2" id="KW-1185">Reference proteome</keyword>
<dbReference type="EMBL" id="CP072643">
    <property type="protein sequence ID" value="QUV95375.1"/>
    <property type="molecule type" value="Genomic_DNA"/>
</dbReference>
<dbReference type="PANTHER" id="PTHR36173:SF2">
    <property type="entry name" value="RIBONUCLEASE VAPC16"/>
    <property type="match status" value="1"/>
</dbReference>
<dbReference type="InterPro" id="IPR052919">
    <property type="entry name" value="TA_system_RNase"/>
</dbReference>
<evidence type="ECO:0000313" key="2">
    <source>
        <dbReference type="Proteomes" id="UP000677668"/>
    </source>
</evidence>
<name>A0ABX8B3Z1_9BACT</name>
<protein>
    <submittedName>
        <fullName evidence="1">Type II toxin-antitoxin system VapC family toxin</fullName>
    </submittedName>
</protein>
<dbReference type="InterPro" id="IPR029060">
    <property type="entry name" value="PIN-like_dom_sf"/>
</dbReference>
<proteinExistence type="predicted"/>
<dbReference type="SUPFAM" id="SSF88723">
    <property type="entry name" value="PIN domain-like"/>
    <property type="match status" value="1"/>
</dbReference>
<dbReference type="Proteomes" id="UP000677668">
    <property type="component" value="Chromosome 2"/>
</dbReference>
<dbReference type="PANTHER" id="PTHR36173">
    <property type="entry name" value="RIBONUCLEASE VAPC16-RELATED"/>
    <property type="match status" value="1"/>
</dbReference>
<reference evidence="1 2" key="1">
    <citation type="submission" date="2021-03" db="EMBL/GenBank/DDBJ databases">
        <title>Genomic and phenotypic characterization of Chloracidobacterium isolates provides evidence for multiple species.</title>
        <authorList>
            <person name="Saini M.K."/>
            <person name="Costas A.M.G."/>
            <person name="Tank M."/>
            <person name="Bryant D.A."/>
        </authorList>
    </citation>
    <scope>NUCLEOTIDE SEQUENCE [LARGE SCALE GENOMIC DNA]</scope>
    <source>
        <strain evidence="1 2">N</strain>
    </source>
</reference>
<evidence type="ECO:0000313" key="1">
    <source>
        <dbReference type="EMBL" id="QUV95375.1"/>
    </source>
</evidence>